<gene>
    <name evidence="1" type="ORF">BofuT4_uP091610.1</name>
</gene>
<dbReference type="InParanoid" id="G2YEK4"/>
<dbReference type="EMBL" id="FQ790324">
    <property type="protein sequence ID" value="CCD50202.1"/>
    <property type="molecule type" value="Genomic_DNA"/>
</dbReference>
<dbReference type="Proteomes" id="UP000008177">
    <property type="component" value="Unplaced contigs"/>
</dbReference>
<sequence>MKKNIFRKSRICNRWVRAEESRGLGVWCGVVGSVMVLL</sequence>
<evidence type="ECO:0000313" key="2">
    <source>
        <dbReference type="Proteomes" id="UP000008177"/>
    </source>
</evidence>
<protein>
    <submittedName>
        <fullName evidence="1">Uncharacterized protein</fullName>
    </submittedName>
</protein>
<proteinExistence type="predicted"/>
<dbReference type="HOGENOM" id="CLU_3335479_0_0_1"/>
<accession>G2YEK4</accession>
<reference evidence="2" key="1">
    <citation type="journal article" date="2011" name="PLoS Genet.">
        <title>Genomic analysis of the necrotrophic fungal pathogens Sclerotinia sclerotiorum and Botrytis cinerea.</title>
        <authorList>
            <person name="Amselem J."/>
            <person name="Cuomo C.A."/>
            <person name="van Kan J.A."/>
            <person name="Viaud M."/>
            <person name="Benito E.P."/>
            <person name="Couloux A."/>
            <person name="Coutinho P.M."/>
            <person name="de Vries R.P."/>
            <person name="Dyer P.S."/>
            <person name="Fillinger S."/>
            <person name="Fournier E."/>
            <person name="Gout L."/>
            <person name="Hahn M."/>
            <person name="Kohn L."/>
            <person name="Lapalu N."/>
            <person name="Plummer K.M."/>
            <person name="Pradier J.M."/>
            <person name="Quevillon E."/>
            <person name="Sharon A."/>
            <person name="Simon A."/>
            <person name="ten Have A."/>
            <person name="Tudzynski B."/>
            <person name="Tudzynski P."/>
            <person name="Wincker P."/>
            <person name="Andrew M."/>
            <person name="Anthouard V."/>
            <person name="Beever R.E."/>
            <person name="Beffa R."/>
            <person name="Benoit I."/>
            <person name="Bouzid O."/>
            <person name="Brault B."/>
            <person name="Chen Z."/>
            <person name="Choquer M."/>
            <person name="Collemare J."/>
            <person name="Cotton P."/>
            <person name="Danchin E.G."/>
            <person name="Da Silva C."/>
            <person name="Gautier A."/>
            <person name="Giraud C."/>
            <person name="Giraud T."/>
            <person name="Gonzalez C."/>
            <person name="Grossetete S."/>
            <person name="Guldener U."/>
            <person name="Henrissat B."/>
            <person name="Howlett B.J."/>
            <person name="Kodira C."/>
            <person name="Kretschmer M."/>
            <person name="Lappartient A."/>
            <person name="Leroch M."/>
            <person name="Levis C."/>
            <person name="Mauceli E."/>
            <person name="Neuveglise C."/>
            <person name="Oeser B."/>
            <person name="Pearson M."/>
            <person name="Poulain J."/>
            <person name="Poussereau N."/>
            <person name="Quesneville H."/>
            <person name="Rascle C."/>
            <person name="Schumacher J."/>
            <person name="Segurens B."/>
            <person name="Sexton A."/>
            <person name="Silva E."/>
            <person name="Sirven C."/>
            <person name="Soanes D.M."/>
            <person name="Talbot N.J."/>
            <person name="Templeton M."/>
            <person name="Yandava C."/>
            <person name="Yarden O."/>
            <person name="Zeng Q."/>
            <person name="Rollins J.A."/>
            <person name="Lebrun M.H."/>
            <person name="Dickman M."/>
        </authorList>
    </citation>
    <scope>NUCLEOTIDE SEQUENCE [LARGE SCALE GENOMIC DNA]</scope>
    <source>
        <strain evidence="2">T4</strain>
    </source>
</reference>
<name>G2YEK4_BOTF4</name>
<dbReference type="AlphaFoldDB" id="G2YEK4"/>
<evidence type="ECO:0000313" key="1">
    <source>
        <dbReference type="EMBL" id="CCD50202.1"/>
    </source>
</evidence>
<organism evidence="1 2">
    <name type="scientific">Botryotinia fuckeliana (strain T4)</name>
    <name type="common">Noble rot fungus</name>
    <name type="synonym">Botrytis cinerea</name>
    <dbReference type="NCBI Taxonomy" id="999810"/>
    <lineage>
        <taxon>Eukaryota</taxon>
        <taxon>Fungi</taxon>
        <taxon>Dikarya</taxon>
        <taxon>Ascomycota</taxon>
        <taxon>Pezizomycotina</taxon>
        <taxon>Leotiomycetes</taxon>
        <taxon>Helotiales</taxon>
        <taxon>Sclerotiniaceae</taxon>
        <taxon>Botrytis</taxon>
    </lineage>
</organism>